<feature type="domain" description="F-box associated beta-propeller type 3" evidence="2">
    <location>
        <begin position="95"/>
        <end position="282"/>
    </location>
</feature>
<evidence type="ECO:0000259" key="1">
    <source>
        <dbReference type="Pfam" id="PF00646"/>
    </source>
</evidence>
<accession>A0ABD3C664</accession>
<dbReference type="Pfam" id="PF08268">
    <property type="entry name" value="FBA_3"/>
    <property type="match status" value="1"/>
</dbReference>
<dbReference type="Pfam" id="PF00646">
    <property type="entry name" value="F-box"/>
    <property type="match status" value="1"/>
</dbReference>
<feature type="domain" description="F-box" evidence="1">
    <location>
        <begin position="20"/>
        <end position="52"/>
    </location>
</feature>
<evidence type="ECO:0000313" key="3">
    <source>
        <dbReference type="EMBL" id="KAL3624804.1"/>
    </source>
</evidence>
<dbReference type="SUPFAM" id="SSF81383">
    <property type="entry name" value="F-box domain"/>
    <property type="match status" value="1"/>
</dbReference>
<comment type="caution">
    <text evidence="3">The sequence shown here is derived from an EMBL/GenBank/DDBJ whole genome shotgun (WGS) entry which is preliminary data.</text>
</comment>
<dbReference type="PANTHER" id="PTHR31672">
    <property type="entry name" value="BNACNNG10540D PROTEIN"/>
    <property type="match status" value="1"/>
</dbReference>
<gene>
    <name evidence="3" type="ORF">CASFOL_031472</name>
</gene>
<dbReference type="InterPro" id="IPR011043">
    <property type="entry name" value="Gal_Oxase/kelch_b-propeller"/>
</dbReference>
<protein>
    <recommendedName>
        <fullName evidence="5">F-box domain-containing protein</fullName>
    </recommendedName>
</protein>
<keyword evidence="4" id="KW-1185">Reference proteome</keyword>
<dbReference type="InterPro" id="IPR017451">
    <property type="entry name" value="F-box-assoc_interact_dom"/>
</dbReference>
<reference evidence="4" key="1">
    <citation type="journal article" date="2024" name="IScience">
        <title>Strigolactones Initiate the Formation of Haustorium-like Structures in Castilleja.</title>
        <authorList>
            <person name="Buerger M."/>
            <person name="Peterson D."/>
            <person name="Chory J."/>
        </authorList>
    </citation>
    <scope>NUCLEOTIDE SEQUENCE [LARGE SCALE GENOMIC DNA]</scope>
</reference>
<evidence type="ECO:0000259" key="2">
    <source>
        <dbReference type="Pfam" id="PF08268"/>
    </source>
</evidence>
<dbReference type="EMBL" id="JAVIJP010000053">
    <property type="protein sequence ID" value="KAL3624804.1"/>
    <property type="molecule type" value="Genomic_DNA"/>
</dbReference>
<evidence type="ECO:0000313" key="4">
    <source>
        <dbReference type="Proteomes" id="UP001632038"/>
    </source>
</evidence>
<dbReference type="InterPro" id="IPR050796">
    <property type="entry name" value="SCF_F-box_component"/>
</dbReference>
<organism evidence="3 4">
    <name type="scientific">Castilleja foliolosa</name>
    <dbReference type="NCBI Taxonomy" id="1961234"/>
    <lineage>
        <taxon>Eukaryota</taxon>
        <taxon>Viridiplantae</taxon>
        <taxon>Streptophyta</taxon>
        <taxon>Embryophyta</taxon>
        <taxon>Tracheophyta</taxon>
        <taxon>Spermatophyta</taxon>
        <taxon>Magnoliopsida</taxon>
        <taxon>eudicotyledons</taxon>
        <taxon>Gunneridae</taxon>
        <taxon>Pentapetalae</taxon>
        <taxon>asterids</taxon>
        <taxon>lamiids</taxon>
        <taxon>Lamiales</taxon>
        <taxon>Orobanchaceae</taxon>
        <taxon>Pedicularideae</taxon>
        <taxon>Castillejinae</taxon>
        <taxon>Castilleja</taxon>
    </lineage>
</organism>
<dbReference type="InterPro" id="IPR036047">
    <property type="entry name" value="F-box-like_dom_sf"/>
</dbReference>
<dbReference type="NCBIfam" id="TIGR01640">
    <property type="entry name" value="F_box_assoc_1"/>
    <property type="match status" value="1"/>
</dbReference>
<dbReference type="SUPFAM" id="SSF50965">
    <property type="entry name" value="Galactose oxidase, central domain"/>
    <property type="match status" value="1"/>
</dbReference>
<dbReference type="AlphaFoldDB" id="A0ABD3C664"/>
<sequence>MANKRRETEWLPSVPELKKPLKEILVRLPANDLARYKLVHKDWRDFIKSPDFVSEHINRSNSDPSSHIILLQDRIPCREPVPFKYAARCLCDSALIVGSINGLLCVAGNYNNNLTTPDDVWLLNPITGNATKLPPPSSPMVLDNCDSVTFAFACDFSTVTGNIEYKVFKITSKSKYSHSEARIKILCSGNDFYKPIKSNTVEVWSSDSPNTWREVPMNFDKPFYHPVNWVSRSDAIVGGVAYWIVVDKHALNCFVLSLEIKSHKLNLISLPNISTPLHTLILNGNSSFFGTTWEDHFALILQEETVDDAHYYSVWKLDYNGLSWCEKFSFCLDYGIRRCFKSINSRIVLELDNGMVSFYNTTIGKLEALRNEGFFEFSKEEEMVNYDFDDAIVYSAHGFVGSLLSIAGFRRFEDFENCPYLVFISPSPGYATSSNHLYLCVNINVDDDDGGITQERDLSFLESFATPQLSFDVNL</sequence>
<evidence type="ECO:0008006" key="5">
    <source>
        <dbReference type="Google" id="ProtNLM"/>
    </source>
</evidence>
<dbReference type="PANTHER" id="PTHR31672:SF13">
    <property type="entry name" value="F-BOX PROTEIN CPR30-LIKE"/>
    <property type="match status" value="1"/>
</dbReference>
<dbReference type="InterPro" id="IPR001810">
    <property type="entry name" value="F-box_dom"/>
</dbReference>
<name>A0ABD3C664_9LAMI</name>
<dbReference type="InterPro" id="IPR013187">
    <property type="entry name" value="F-box-assoc_dom_typ3"/>
</dbReference>
<dbReference type="Proteomes" id="UP001632038">
    <property type="component" value="Unassembled WGS sequence"/>
</dbReference>
<proteinExistence type="predicted"/>